<feature type="domain" description="Enoyl reductase (ER)" evidence="3">
    <location>
        <begin position="10"/>
        <end position="321"/>
    </location>
</feature>
<dbReference type="STRING" id="134849.SAMN05443668_12210"/>
<dbReference type="InterPro" id="IPR036291">
    <property type="entry name" value="NAD(P)-bd_dom_sf"/>
</dbReference>
<dbReference type="GO" id="GO:0003960">
    <property type="term" value="F:quinone reductase (NADPH) activity"/>
    <property type="evidence" value="ECO:0007669"/>
    <property type="project" value="TreeGrafter"/>
</dbReference>
<accession>A0A1M7RME4</accession>
<evidence type="ECO:0000256" key="1">
    <source>
        <dbReference type="ARBA" id="ARBA00022857"/>
    </source>
</evidence>
<reference evidence="4 5" key="1">
    <citation type="submission" date="2016-11" db="EMBL/GenBank/DDBJ databases">
        <authorList>
            <person name="Jaros S."/>
            <person name="Januszkiewicz K."/>
            <person name="Wedrychowicz H."/>
        </authorList>
    </citation>
    <scope>NUCLEOTIDE SEQUENCE [LARGE SCALE GENOMIC DNA]</scope>
    <source>
        <strain evidence="4 5">DSM 46144</strain>
    </source>
</reference>
<evidence type="ECO:0000259" key="3">
    <source>
        <dbReference type="SMART" id="SM00829"/>
    </source>
</evidence>
<keyword evidence="5" id="KW-1185">Reference proteome</keyword>
<dbReference type="GO" id="GO:0005829">
    <property type="term" value="C:cytosol"/>
    <property type="evidence" value="ECO:0007669"/>
    <property type="project" value="TreeGrafter"/>
</dbReference>
<proteinExistence type="predicted"/>
<dbReference type="SUPFAM" id="SSF51735">
    <property type="entry name" value="NAD(P)-binding Rossmann-fold domains"/>
    <property type="match status" value="1"/>
</dbReference>
<gene>
    <name evidence="4" type="ORF">SAMN05443668_12210</name>
</gene>
<name>A0A1M7RME4_9ACTN</name>
<evidence type="ECO:0000313" key="4">
    <source>
        <dbReference type="EMBL" id="SHN47272.1"/>
    </source>
</evidence>
<dbReference type="InterPro" id="IPR013154">
    <property type="entry name" value="ADH-like_N"/>
</dbReference>
<keyword evidence="2" id="KW-0560">Oxidoreductase</keyword>
<dbReference type="PANTHER" id="PTHR48106:SF13">
    <property type="entry name" value="QUINONE OXIDOREDUCTASE-RELATED"/>
    <property type="match status" value="1"/>
</dbReference>
<dbReference type="SUPFAM" id="SSF50129">
    <property type="entry name" value="GroES-like"/>
    <property type="match status" value="1"/>
</dbReference>
<dbReference type="EMBL" id="FRCS01000022">
    <property type="protein sequence ID" value="SHN47272.1"/>
    <property type="molecule type" value="Genomic_DNA"/>
</dbReference>
<dbReference type="InterPro" id="IPR013149">
    <property type="entry name" value="ADH-like_C"/>
</dbReference>
<evidence type="ECO:0000256" key="2">
    <source>
        <dbReference type="ARBA" id="ARBA00023002"/>
    </source>
</evidence>
<dbReference type="Gene3D" id="3.40.50.720">
    <property type="entry name" value="NAD(P)-binding Rossmann-like Domain"/>
    <property type="match status" value="1"/>
</dbReference>
<dbReference type="RefSeq" id="WP_073264977.1">
    <property type="nucleotide sequence ID" value="NZ_FRCS01000022.1"/>
</dbReference>
<dbReference type="InterPro" id="IPR011032">
    <property type="entry name" value="GroES-like_sf"/>
</dbReference>
<dbReference type="Gene3D" id="3.90.180.10">
    <property type="entry name" value="Medium-chain alcohol dehydrogenases, catalytic domain"/>
    <property type="match status" value="1"/>
</dbReference>
<dbReference type="AlphaFoldDB" id="A0A1M7RME4"/>
<evidence type="ECO:0000313" key="5">
    <source>
        <dbReference type="Proteomes" id="UP000184440"/>
    </source>
</evidence>
<protein>
    <submittedName>
        <fullName evidence="4">NADPH2:quinone reductase</fullName>
    </submittedName>
</protein>
<dbReference type="SMART" id="SM00829">
    <property type="entry name" value="PKS_ER"/>
    <property type="match status" value="1"/>
</dbReference>
<dbReference type="GO" id="GO:0070402">
    <property type="term" value="F:NADPH binding"/>
    <property type="evidence" value="ECO:0007669"/>
    <property type="project" value="TreeGrafter"/>
</dbReference>
<dbReference type="InterPro" id="IPR020843">
    <property type="entry name" value="ER"/>
</dbReference>
<dbReference type="Pfam" id="PF00107">
    <property type="entry name" value="ADH_zinc_N"/>
    <property type="match status" value="1"/>
</dbReference>
<organism evidence="4 5">
    <name type="scientific">Cryptosporangium aurantiacum</name>
    <dbReference type="NCBI Taxonomy" id="134849"/>
    <lineage>
        <taxon>Bacteria</taxon>
        <taxon>Bacillati</taxon>
        <taxon>Actinomycetota</taxon>
        <taxon>Actinomycetes</taxon>
        <taxon>Cryptosporangiales</taxon>
        <taxon>Cryptosporangiaceae</taxon>
        <taxon>Cryptosporangium</taxon>
    </lineage>
</organism>
<sequence>MWVIQVAEFGGPEVLTPVEVPDPVPGPGEAVVDVAAADVLFVDTQVRLGAFDFGVQLPYVPGDGYSGTVSAVGDGVDPGWVGRRVAAYTGGFLGTGGYRERGLARADELVPVPDGVSSEVAAALLHDAITGLTLTDALDVRPGEWVLITAAAGGMGVLLLQLAAAAGGRVVGAARGEEKLALVRQNGAEPVDYSSPEWADAARALTGGAGFAAVLDGAGGAVGETAFTLTADGGRFSGHGAASGVFAGVDPGVAAARGVSVCGIAEVQLTQERMRVQLARALAEAAAGRLVPAIGATFPLEKASDAHEALAARAVPGKALLLP</sequence>
<dbReference type="Pfam" id="PF08240">
    <property type="entry name" value="ADH_N"/>
    <property type="match status" value="1"/>
</dbReference>
<keyword evidence="1" id="KW-0521">NADP</keyword>
<dbReference type="Proteomes" id="UP000184440">
    <property type="component" value="Unassembled WGS sequence"/>
</dbReference>
<dbReference type="GO" id="GO:0035925">
    <property type="term" value="F:mRNA 3'-UTR AU-rich region binding"/>
    <property type="evidence" value="ECO:0007669"/>
    <property type="project" value="TreeGrafter"/>
</dbReference>
<dbReference type="PANTHER" id="PTHR48106">
    <property type="entry name" value="QUINONE OXIDOREDUCTASE PIG3-RELATED"/>
    <property type="match status" value="1"/>
</dbReference>
<dbReference type="OrthoDB" id="5195079at2"/>